<dbReference type="PANTHER" id="PTHR43606">
    <property type="entry name" value="PHOSPHATASE, PUTATIVE (AFU_ORTHOLOGUE AFUA_6G08710)-RELATED"/>
    <property type="match status" value="1"/>
</dbReference>
<evidence type="ECO:0000259" key="2">
    <source>
        <dbReference type="Pfam" id="PF16655"/>
    </source>
</evidence>
<dbReference type="SUPFAM" id="SSF56300">
    <property type="entry name" value="Metallo-dependent phosphatases"/>
    <property type="match status" value="1"/>
</dbReference>
<dbReference type="InterPro" id="IPR029052">
    <property type="entry name" value="Metallo-depent_PP-like"/>
</dbReference>
<gene>
    <name evidence="3" type="ORF">ACFQ07_32455</name>
</gene>
<accession>A0ABW3CRD8</accession>
<dbReference type="Proteomes" id="UP001597083">
    <property type="component" value="Unassembled WGS sequence"/>
</dbReference>
<dbReference type="InterPro" id="IPR018946">
    <property type="entry name" value="PhoD-like_MPP"/>
</dbReference>
<dbReference type="Pfam" id="PF09423">
    <property type="entry name" value="PhoD"/>
    <property type="match status" value="1"/>
</dbReference>
<dbReference type="Gene3D" id="3.60.21.70">
    <property type="entry name" value="PhoD-like phosphatase"/>
    <property type="match status" value="1"/>
</dbReference>
<proteinExistence type="predicted"/>
<evidence type="ECO:0000259" key="1">
    <source>
        <dbReference type="Pfam" id="PF09423"/>
    </source>
</evidence>
<feature type="non-terminal residue" evidence="3">
    <location>
        <position position="538"/>
    </location>
</feature>
<dbReference type="CDD" id="cd07389">
    <property type="entry name" value="MPP_PhoD"/>
    <property type="match status" value="1"/>
</dbReference>
<evidence type="ECO:0000313" key="4">
    <source>
        <dbReference type="Proteomes" id="UP001597083"/>
    </source>
</evidence>
<keyword evidence="4" id="KW-1185">Reference proteome</keyword>
<feature type="domain" description="PhoD-like phosphatase metallophosphatase" evidence="1">
    <location>
        <begin position="164"/>
        <end position="500"/>
    </location>
</feature>
<name>A0ABW3CRD8_9ACTN</name>
<dbReference type="InterPro" id="IPR006311">
    <property type="entry name" value="TAT_signal"/>
</dbReference>
<dbReference type="InterPro" id="IPR052900">
    <property type="entry name" value="Phospholipid_Metab_Enz"/>
</dbReference>
<dbReference type="PANTHER" id="PTHR43606:SF2">
    <property type="entry name" value="ALKALINE PHOSPHATASE FAMILY PROTEIN (AFU_ORTHOLOGUE AFUA_5G03860)"/>
    <property type="match status" value="1"/>
</dbReference>
<sequence length="538" mass="59858">MRRNEQLRETLAGTSRRRFLGYSGLGALALALGPLQAQVGQAQAAGGFKSYPFSLGVASGDPLPDSVVLWTRLAPEPLASLGGMDPRPVPVQWQVSEDAQFRRVVRGGTATARPEYAHSVHVDVRGLQPGREYFYRFRTGNEISPVGRTKTAPAPGAAVSGFKFGMVSCQAWFDGYYTAYSHLAREDLDLVVHLGDYLYEYGVHTNGGRPDTPVPDKFHTTTMHLSDYRDRYALYKLDPELQAAHAAAPWLVTWDDHEVVDNYADLAHPSLPPDDFLVRRANAYRAYWEHMPLRPLEPAGQNMSLYRRFTFGRLLEFNVLDTRQYRSDQACGDGLDTDCAARLDPSRTMLGDAQEAWLLDGLGRSQATWNVLAQQLMMSQVDFNTDPGQAFSMDMWDGYKPSRDRLLNGMVERQVSNPIVLSGDFHRSMAADVKQDFDDPASATIATEFLGTSISSGRDGADMDEFGSQFLAANEHIRFYNGQRGYMTFDVTPDTWKASYRVVPYVRERGAPVFTRASFAVENGRPGVQTDTLSAARG</sequence>
<dbReference type="InterPro" id="IPR038607">
    <property type="entry name" value="PhoD-like_sf"/>
</dbReference>
<dbReference type="InterPro" id="IPR032093">
    <property type="entry name" value="PhoD_N"/>
</dbReference>
<dbReference type="InterPro" id="IPR019546">
    <property type="entry name" value="TAT_signal_bac_arc"/>
</dbReference>
<dbReference type="Gene3D" id="2.60.40.380">
    <property type="entry name" value="Purple acid phosphatase-like, N-terminal"/>
    <property type="match status" value="1"/>
</dbReference>
<organism evidence="3 4">
    <name type="scientific">Actinomadura adrarensis</name>
    <dbReference type="NCBI Taxonomy" id="1819600"/>
    <lineage>
        <taxon>Bacteria</taxon>
        <taxon>Bacillati</taxon>
        <taxon>Actinomycetota</taxon>
        <taxon>Actinomycetes</taxon>
        <taxon>Streptosporangiales</taxon>
        <taxon>Thermomonosporaceae</taxon>
        <taxon>Actinomadura</taxon>
    </lineage>
</organism>
<protein>
    <submittedName>
        <fullName evidence="3">Alkaline phosphatase D family protein</fullName>
    </submittedName>
</protein>
<dbReference type="EMBL" id="JBHTIR010004322">
    <property type="protein sequence ID" value="MFD0856988.1"/>
    <property type="molecule type" value="Genomic_DNA"/>
</dbReference>
<dbReference type="Pfam" id="PF16655">
    <property type="entry name" value="PhoD_N"/>
    <property type="match status" value="1"/>
</dbReference>
<reference evidence="4" key="1">
    <citation type="journal article" date="2019" name="Int. J. Syst. Evol. Microbiol.">
        <title>The Global Catalogue of Microorganisms (GCM) 10K type strain sequencing project: providing services to taxonomists for standard genome sequencing and annotation.</title>
        <authorList>
            <consortium name="The Broad Institute Genomics Platform"/>
            <consortium name="The Broad Institute Genome Sequencing Center for Infectious Disease"/>
            <person name="Wu L."/>
            <person name="Ma J."/>
        </authorList>
    </citation>
    <scope>NUCLEOTIDE SEQUENCE [LARGE SCALE GENOMIC DNA]</scope>
    <source>
        <strain evidence="4">JCM 31696</strain>
    </source>
</reference>
<evidence type="ECO:0000313" key="3">
    <source>
        <dbReference type="EMBL" id="MFD0856988.1"/>
    </source>
</evidence>
<comment type="caution">
    <text evidence="3">The sequence shown here is derived from an EMBL/GenBank/DDBJ whole genome shotgun (WGS) entry which is preliminary data.</text>
</comment>
<dbReference type="PROSITE" id="PS51318">
    <property type="entry name" value="TAT"/>
    <property type="match status" value="1"/>
</dbReference>
<dbReference type="NCBIfam" id="TIGR01409">
    <property type="entry name" value="TAT_signal_seq"/>
    <property type="match status" value="1"/>
</dbReference>
<feature type="domain" description="Phospholipase D N-terminal" evidence="2">
    <location>
        <begin position="55"/>
        <end position="151"/>
    </location>
</feature>